<evidence type="ECO:0000256" key="3">
    <source>
        <dbReference type="ARBA" id="ARBA00022989"/>
    </source>
</evidence>
<dbReference type="EMBL" id="LXFE01000785">
    <property type="protein sequence ID" value="OLL24469.1"/>
    <property type="molecule type" value="Genomic_DNA"/>
</dbReference>
<feature type="transmembrane region" description="Helical" evidence="5">
    <location>
        <begin position="356"/>
        <end position="376"/>
    </location>
</feature>
<evidence type="ECO:0000256" key="1">
    <source>
        <dbReference type="ARBA" id="ARBA00004141"/>
    </source>
</evidence>
<dbReference type="InterPro" id="IPR036259">
    <property type="entry name" value="MFS_trans_sf"/>
</dbReference>
<dbReference type="GO" id="GO:0022857">
    <property type="term" value="F:transmembrane transporter activity"/>
    <property type="evidence" value="ECO:0007669"/>
    <property type="project" value="InterPro"/>
</dbReference>
<feature type="transmembrane region" description="Helical" evidence="5">
    <location>
        <begin position="219"/>
        <end position="238"/>
    </location>
</feature>
<sequence>MSLHSSLEAPLALAENGEPKKGTAFWMVMGTLVVSTFMAALDATDLSVALPTIAVDLHGTTTMAFWAGIAFLLSSCVFSPLFGAFSEIFGRRLLVLTAITLFTGGAMICGLARNMAVLVLGRTAQGIGSGGIISLTEIIICDLVPLRERGLYFGIQGMIWAVATVIGPIIGGLFAKHDWRWIFWINLPISLLSFPLIIRYLNLNLELVPLSVKFRRIDWLGICIFVPCISTFLTALTWGGTMYPWSSYQTYLPLILSTAGLLLFLFVESQYATEPIIPVKVFLTQTGSVSYLGVFLHGVIVWGVLYYLPVYFEGVWEMTPVGSGIALLPSTFTTAPAAAAVGILVQKIGKYRWSIWIGWTVSLIGALTLVFLNTQLILWRRIIPLMILGIGTGFNFAGPPFAIQCSVSNEDTPLALSTFAFIRTFGQVFGVAVGSSIFQNGFKVPGFEASDAISQIGLIKTLPPPIRLAFQKGLSVALRHLWFALAGLSAIGLITSLATQELSLDRELETKQGLKHQESDKSI</sequence>
<feature type="transmembrane region" description="Helical" evidence="5">
    <location>
        <begin position="414"/>
        <end position="438"/>
    </location>
</feature>
<accession>A0A1U7LPA7</accession>
<feature type="transmembrane region" description="Helical" evidence="5">
    <location>
        <begin position="250"/>
        <end position="267"/>
    </location>
</feature>
<feature type="transmembrane region" description="Helical" evidence="5">
    <location>
        <begin position="382"/>
        <end position="402"/>
    </location>
</feature>
<comment type="subcellular location">
    <subcellularLocation>
        <location evidence="1">Membrane</location>
        <topology evidence="1">Multi-pass membrane protein</topology>
    </subcellularLocation>
</comment>
<feature type="transmembrane region" description="Helical" evidence="5">
    <location>
        <begin position="151"/>
        <end position="175"/>
    </location>
</feature>
<gene>
    <name evidence="7" type="ORF">NEOLI_003883</name>
</gene>
<dbReference type="STRING" id="1198029.A0A1U7LPA7"/>
<comment type="caution">
    <text evidence="7">The sequence shown here is derived from an EMBL/GenBank/DDBJ whole genome shotgun (WGS) entry which is preliminary data.</text>
</comment>
<feature type="transmembrane region" description="Helical" evidence="5">
    <location>
        <begin position="288"/>
        <end position="309"/>
    </location>
</feature>
<protein>
    <recommendedName>
        <fullName evidence="6">Major facilitator superfamily (MFS) profile domain-containing protein</fullName>
    </recommendedName>
</protein>
<dbReference type="Pfam" id="PF07690">
    <property type="entry name" value="MFS_1"/>
    <property type="match status" value="1"/>
</dbReference>
<feature type="transmembrane region" description="Helical" evidence="5">
    <location>
        <begin position="480"/>
        <end position="498"/>
    </location>
</feature>
<feature type="domain" description="Major facilitator superfamily (MFS) profile" evidence="6">
    <location>
        <begin position="28"/>
        <end position="504"/>
    </location>
</feature>
<dbReference type="PROSITE" id="PS50850">
    <property type="entry name" value="MFS"/>
    <property type="match status" value="1"/>
</dbReference>
<name>A0A1U7LPA7_NEOID</name>
<evidence type="ECO:0000256" key="4">
    <source>
        <dbReference type="ARBA" id="ARBA00023136"/>
    </source>
</evidence>
<dbReference type="Gene3D" id="1.20.1720.10">
    <property type="entry name" value="Multidrug resistance protein D"/>
    <property type="match status" value="1"/>
</dbReference>
<proteinExistence type="predicted"/>
<keyword evidence="2 5" id="KW-0812">Transmembrane</keyword>
<dbReference type="CDD" id="cd17502">
    <property type="entry name" value="MFS_Azr1_MDR_like"/>
    <property type="match status" value="1"/>
</dbReference>
<dbReference type="OrthoDB" id="2351791at2759"/>
<evidence type="ECO:0000313" key="7">
    <source>
        <dbReference type="EMBL" id="OLL24469.1"/>
    </source>
</evidence>
<feature type="transmembrane region" description="Helical" evidence="5">
    <location>
        <begin position="181"/>
        <end position="198"/>
    </location>
</feature>
<dbReference type="SUPFAM" id="SSF103473">
    <property type="entry name" value="MFS general substrate transporter"/>
    <property type="match status" value="1"/>
</dbReference>
<dbReference type="GO" id="GO:0005886">
    <property type="term" value="C:plasma membrane"/>
    <property type="evidence" value="ECO:0007669"/>
    <property type="project" value="TreeGrafter"/>
</dbReference>
<evidence type="ECO:0000256" key="5">
    <source>
        <dbReference type="SAM" id="Phobius"/>
    </source>
</evidence>
<reference evidence="7 8" key="1">
    <citation type="submission" date="2016-04" db="EMBL/GenBank/DDBJ databases">
        <title>Evolutionary innovation and constraint leading to complex multicellularity in the Ascomycota.</title>
        <authorList>
            <person name="Cisse O."/>
            <person name="Nguyen A."/>
            <person name="Hewitt D.A."/>
            <person name="Jedd G."/>
            <person name="Stajich J.E."/>
        </authorList>
    </citation>
    <scope>NUCLEOTIDE SEQUENCE [LARGE SCALE GENOMIC DNA]</scope>
    <source>
        <strain evidence="7 8">DAH-3</strain>
    </source>
</reference>
<evidence type="ECO:0000259" key="6">
    <source>
        <dbReference type="PROSITE" id="PS50850"/>
    </source>
</evidence>
<dbReference type="PRINTS" id="PR01036">
    <property type="entry name" value="TCRTETB"/>
</dbReference>
<keyword evidence="4 5" id="KW-0472">Membrane</keyword>
<dbReference type="InterPro" id="IPR011701">
    <property type="entry name" value="MFS"/>
</dbReference>
<feature type="transmembrane region" description="Helical" evidence="5">
    <location>
        <begin position="24"/>
        <end position="43"/>
    </location>
</feature>
<keyword evidence="8" id="KW-1185">Reference proteome</keyword>
<feature type="transmembrane region" description="Helical" evidence="5">
    <location>
        <begin position="321"/>
        <end position="344"/>
    </location>
</feature>
<feature type="transmembrane region" description="Helical" evidence="5">
    <location>
        <begin position="93"/>
        <end position="113"/>
    </location>
</feature>
<feature type="transmembrane region" description="Helical" evidence="5">
    <location>
        <begin position="63"/>
        <end position="86"/>
    </location>
</feature>
<dbReference type="AlphaFoldDB" id="A0A1U7LPA7"/>
<dbReference type="OMA" id="WGMGVMV"/>
<dbReference type="Proteomes" id="UP000186594">
    <property type="component" value="Unassembled WGS sequence"/>
</dbReference>
<evidence type="ECO:0000313" key="8">
    <source>
        <dbReference type="Proteomes" id="UP000186594"/>
    </source>
</evidence>
<dbReference type="Gene3D" id="1.20.1250.20">
    <property type="entry name" value="MFS general substrate transporter like domains"/>
    <property type="match status" value="1"/>
</dbReference>
<dbReference type="PANTHER" id="PTHR23501:SF59">
    <property type="entry name" value="MAJOR FACILITATOR SUPERFAMILY (MFS) PROFILE DOMAIN-CONTAINING PROTEIN-RELATED"/>
    <property type="match status" value="1"/>
</dbReference>
<dbReference type="InterPro" id="IPR020846">
    <property type="entry name" value="MFS_dom"/>
</dbReference>
<evidence type="ECO:0000256" key="2">
    <source>
        <dbReference type="ARBA" id="ARBA00022692"/>
    </source>
</evidence>
<dbReference type="PANTHER" id="PTHR23501">
    <property type="entry name" value="MAJOR FACILITATOR SUPERFAMILY"/>
    <property type="match status" value="1"/>
</dbReference>
<keyword evidence="3 5" id="KW-1133">Transmembrane helix</keyword>
<organism evidence="7 8">
    <name type="scientific">Neolecta irregularis (strain DAH-3)</name>
    <dbReference type="NCBI Taxonomy" id="1198029"/>
    <lineage>
        <taxon>Eukaryota</taxon>
        <taxon>Fungi</taxon>
        <taxon>Dikarya</taxon>
        <taxon>Ascomycota</taxon>
        <taxon>Taphrinomycotina</taxon>
        <taxon>Neolectales</taxon>
        <taxon>Neolectaceae</taxon>
        <taxon>Neolecta</taxon>
    </lineage>
</organism>